<evidence type="ECO:0000256" key="3">
    <source>
        <dbReference type="ARBA" id="ARBA00006993"/>
    </source>
</evidence>
<keyword evidence="8 12" id="KW-1133">Transmembrane helix</keyword>
<evidence type="ECO:0000256" key="13">
    <source>
        <dbReference type="SAM" id="MobiDB-lite"/>
    </source>
</evidence>
<dbReference type="Gene3D" id="1.20.5.340">
    <property type="match status" value="1"/>
</dbReference>
<evidence type="ECO:0000256" key="6">
    <source>
        <dbReference type="ARBA" id="ARBA00022692"/>
    </source>
</evidence>
<feature type="compositionally biased region" description="Pro residues" evidence="13">
    <location>
        <begin position="515"/>
        <end position="524"/>
    </location>
</feature>
<feature type="region of interest" description="Disordered" evidence="13">
    <location>
        <begin position="1"/>
        <end position="25"/>
    </location>
</feature>
<feature type="transmembrane region" description="Helical" evidence="12">
    <location>
        <begin position="154"/>
        <end position="182"/>
    </location>
</feature>
<dbReference type="PROSITE" id="PS50845">
    <property type="entry name" value="RETICULON"/>
    <property type="match status" value="1"/>
</dbReference>
<gene>
    <name evidence="16" type="ORF">FSCOSCO3_A010261</name>
</gene>
<evidence type="ECO:0000256" key="7">
    <source>
        <dbReference type="ARBA" id="ARBA00022824"/>
    </source>
</evidence>
<dbReference type="GO" id="GO:0030182">
    <property type="term" value="P:neuron differentiation"/>
    <property type="evidence" value="ECO:0007669"/>
    <property type="project" value="TreeGrafter"/>
</dbReference>
<accession>A0AAV1QGL4</accession>
<dbReference type="GO" id="GO:0043005">
    <property type="term" value="C:neuron projection"/>
    <property type="evidence" value="ECO:0007669"/>
    <property type="project" value="TreeGrafter"/>
</dbReference>
<keyword evidence="5" id="KW-0597">Phosphoprotein</keyword>
<evidence type="ECO:0000313" key="16">
    <source>
        <dbReference type="EMBL" id="CAK6982663.1"/>
    </source>
</evidence>
<dbReference type="Pfam" id="PF02205">
    <property type="entry name" value="WH2"/>
    <property type="match status" value="1"/>
</dbReference>
<dbReference type="AlphaFoldDB" id="A0AAV1QGL4"/>
<keyword evidence="7 12" id="KW-0256">Endoplasmic reticulum</keyword>
<dbReference type="PANTHER" id="PTHR45799">
    <property type="entry name" value="RETICULON-LIKE PROTEIN"/>
    <property type="match status" value="1"/>
</dbReference>
<evidence type="ECO:0000259" key="15">
    <source>
        <dbReference type="PROSITE" id="PS51082"/>
    </source>
</evidence>
<evidence type="ECO:0000256" key="10">
    <source>
        <dbReference type="ARBA" id="ARBA00023203"/>
    </source>
</evidence>
<keyword evidence="9 12" id="KW-0472">Membrane</keyword>
<comment type="caution">
    <text evidence="16">The sequence shown here is derived from an EMBL/GenBank/DDBJ whole genome shotgun (WGS) entry which is preliminary data.</text>
</comment>
<evidence type="ECO:0000256" key="4">
    <source>
        <dbReference type="ARBA" id="ARBA00022490"/>
    </source>
</evidence>
<feature type="region of interest" description="Disordered" evidence="13">
    <location>
        <begin position="398"/>
        <end position="609"/>
    </location>
</feature>
<sequence length="660" mass="72354">MADSTSSSSDSSSLSSSNNSSSSSLRDLTNSAVQLVHWKQPKKSAAAFGLSLLVLVSVATLSVISVVSYLLLACLCITITFRVYKSVIQAVQKSDEGHPFKSLLDRDISLSPETVRMLADQSLVHVNWLSSQTRRLLLVEDLVDSLKLAAAMWVMTYVGAIFNGITILILADIIFFTTPLIYQKRKRIIEPRFLCRGALPDGVASELECVTNSTLAAVIKQLGGLSRHAEDIFGELFSEANCFYVRMSSLQERVDLLAVKVTQLDSTVEEVSLQDINMRKAFRSSTIQDQQVVSRSSILNPVLEMYHRCDKPPPLNILTPYRDDKKDGLKFYTDPSYFFSLWREKMLQATENKRKEKRRQKEQKYVEESSGREVKKVRKARNRRQEWNLMAYDKELRPDARVTPSPHHMSDGSLSPDRSGVSDDPCSPHHHDGPGHDGKDHVTMVTGGSGQTQSLDRALRPASASSAVATTTTRQHSLGRNQPHHHHHLATLAASANQNGGRPNAVKEATDHQIPPAPPPPPPLMTSSGQMAFPNSSAHSAAMATPMHAAAASGNQGGAVLSRPYSPSPPPPPPANYTPSPSRPTGQAPPSNTPPLPLATDGRKPSVLNVPVNDARSDLLAAIRRGIQLRKVQEQREQEEAKKREPAGNDVATILSRRIA</sequence>
<dbReference type="GO" id="GO:0003779">
    <property type="term" value="F:actin binding"/>
    <property type="evidence" value="ECO:0007669"/>
    <property type="project" value="UniProtKB-KW"/>
</dbReference>
<feature type="compositionally biased region" description="Basic and acidic residues" evidence="13">
    <location>
        <begin position="362"/>
        <end position="374"/>
    </location>
</feature>
<dbReference type="InterPro" id="IPR046964">
    <property type="entry name" value="RTN1-4"/>
</dbReference>
<evidence type="ECO:0000256" key="9">
    <source>
        <dbReference type="ARBA" id="ARBA00023136"/>
    </source>
</evidence>
<feature type="non-terminal residue" evidence="16">
    <location>
        <position position="660"/>
    </location>
</feature>
<evidence type="ECO:0000256" key="11">
    <source>
        <dbReference type="ARBA" id="ARBA00023212"/>
    </source>
</evidence>
<organism evidence="16 17">
    <name type="scientific">Scomber scombrus</name>
    <name type="common">Atlantic mackerel</name>
    <name type="synonym">Scomber vernalis</name>
    <dbReference type="NCBI Taxonomy" id="13677"/>
    <lineage>
        <taxon>Eukaryota</taxon>
        <taxon>Metazoa</taxon>
        <taxon>Chordata</taxon>
        <taxon>Craniata</taxon>
        <taxon>Vertebrata</taxon>
        <taxon>Euteleostomi</taxon>
        <taxon>Actinopterygii</taxon>
        <taxon>Neopterygii</taxon>
        <taxon>Teleostei</taxon>
        <taxon>Neoteleostei</taxon>
        <taxon>Acanthomorphata</taxon>
        <taxon>Pelagiaria</taxon>
        <taxon>Scombriformes</taxon>
        <taxon>Scombridae</taxon>
        <taxon>Scomber</taxon>
    </lineage>
</organism>
<evidence type="ECO:0000313" key="17">
    <source>
        <dbReference type="Proteomes" id="UP001314229"/>
    </source>
</evidence>
<feature type="compositionally biased region" description="Pro residues" evidence="13">
    <location>
        <begin position="566"/>
        <end position="576"/>
    </location>
</feature>
<dbReference type="GO" id="GO:0007420">
    <property type="term" value="P:brain development"/>
    <property type="evidence" value="ECO:0007669"/>
    <property type="project" value="TreeGrafter"/>
</dbReference>
<reference evidence="16 17" key="1">
    <citation type="submission" date="2024-01" db="EMBL/GenBank/DDBJ databases">
        <authorList>
            <person name="Alioto T."/>
            <person name="Alioto T."/>
            <person name="Gomez Garrido J."/>
        </authorList>
    </citation>
    <scope>NUCLEOTIDE SEQUENCE [LARGE SCALE GENOMIC DNA]</scope>
</reference>
<dbReference type="EMBL" id="CAWUFR010001071">
    <property type="protein sequence ID" value="CAK6982663.1"/>
    <property type="molecule type" value="Genomic_DNA"/>
</dbReference>
<keyword evidence="10" id="KW-0009">Actin-binding</keyword>
<dbReference type="Pfam" id="PF02453">
    <property type="entry name" value="Reticulon"/>
    <property type="match status" value="1"/>
</dbReference>
<keyword evidence="17" id="KW-1185">Reference proteome</keyword>
<keyword evidence="4" id="KW-0963">Cytoplasm</keyword>
<keyword evidence="11" id="KW-0206">Cytoskeleton</keyword>
<feature type="compositionally biased region" description="Basic and acidic residues" evidence="13">
    <location>
        <begin position="633"/>
        <end position="647"/>
    </location>
</feature>
<dbReference type="Gene3D" id="6.10.280.150">
    <property type="match status" value="2"/>
</dbReference>
<comment type="similarity">
    <text evidence="3">Belongs to the SCAR/WAVE family.</text>
</comment>
<evidence type="ECO:0000256" key="5">
    <source>
        <dbReference type="ARBA" id="ARBA00022553"/>
    </source>
</evidence>
<dbReference type="InterPro" id="IPR003388">
    <property type="entry name" value="Reticulon"/>
</dbReference>
<feature type="transmembrane region" description="Helical" evidence="12">
    <location>
        <begin position="48"/>
        <end position="81"/>
    </location>
</feature>
<proteinExistence type="inferred from homology"/>
<feature type="domain" description="Reticulon" evidence="14">
    <location>
        <begin position="32"/>
        <end position="230"/>
    </location>
</feature>
<dbReference type="GO" id="GO:0071787">
    <property type="term" value="P:endoplasmic reticulum tubular network formation"/>
    <property type="evidence" value="ECO:0007669"/>
    <property type="project" value="TreeGrafter"/>
</dbReference>
<keyword evidence="6 12" id="KW-0812">Transmembrane</keyword>
<dbReference type="InterPro" id="IPR003124">
    <property type="entry name" value="WH2_dom"/>
</dbReference>
<comment type="subcellular location">
    <subcellularLocation>
        <location evidence="1">Cytoplasm</location>
        <location evidence="1">Cytoskeleton</location>
    </subcellularLocation>
    <subcellularLocation>
        <location evidence="2 12">Endoplasmic reticulum membrane</location>
        <topology evidence="2 12">Multi-pass membrane protein</topology>
    </subcellularLocation>
</comment>
<feature type="compositionally biased region" description="Low complexity" evidence="13">
    <location>
        <begin position="536"/>
        <end position="553"/>
    </location>
</feature>
<evidence type="ECO:0000256" key="12">
    <source>
        <dbReference type="RuleBase" id="RU210713"/>
    </source>
</evidence>
<dbReference type="GO" id="GO:0005856">
    <property type="term" value="C:cytoskeleton"/>
    <property type="evidence" value="ECO:0007669"/>
    <property type="project" value="UniProtKB-SubCell"/>
</dbReference>
<evidence type="ECO:0000256" key="1">
    <source>
        <dbReference type="ARBA" id="ARBA00004245"/>
    </source>
</evidence>
<feature type="compositionally biased region" description="Low complexity" evidence="13">
    <location>
        <begin position="462"/>
        <end position="473"/>
    </location>
</feature>
<feature type="compositionally biased region" description="Basic and acidic residues" evidence="13">
    <location>
        <begin position="426"/>
        <end position="442"/>
    </location>
</feature>
<feature type="region of interest" description="Disordered" evidence="13">
    <location>
        <begin position="633"/>
        <end position="660"/>
    </location>
</feature>
<dbReference type="GO" id="GO:0014069">
    <property type="term" value="C:postsynaptic density"/>
    <property type="evidence" value="ECO:0007669"/>
    <property type="project" value="TreeGrafter"/>
</dbReference>
<evidence type="ECO:0000256" key="2">
    <source>
        <dbReference type="ARBA" id="ARBA00004477"/>
    </source>
</evidence>
<dbReference type="Gene3D" id="1.20.5.2480">
    <property type="match status" value="1"/>
</dbReference>
<dbReference type="FunFam" id="1.20.5.340:FF:000012">
    <property type="entry name" value="Wiskott-Aldrich syndrome protein family member 1"/>
    <property type="match status" value="1"/>
</dbReference>
<dbReference type="GO" id="GO:0005789">
    <property type="term" value="C:endoplasmic reticulum membrane"/>
    <property type="evidence" value="ECO:0007669"/>
    <property type="project" value="UniProtKB-SubCell"/>
</dbReference>
<evidence type="ECO:0000259" key="14">
    <source>
        <dbReference type="PROSITE" id="PS50845"/>
    </source>
</evidence>
<name>A0AAV1QGL4_SCOSC</name>
<feature type="region of interest" description="Disordered" evidence="13">
    <location>
        <begin position="352"/>
        <end position="380"/>
    </location>
</feature>
<evidence type="ECO:0000256" key="8">
    <source>
        <dbReference type="ARBA" id="ARBA00022989"/>
    </source>
</evidence>
<protein>
    <recommendedName>
        <fullName evidence="12">Reticulon</fullName>
    </recommendedName>
</protein>
<dbReference type="Proteomes" id="UP001314229">
    <property type="component" value="Unassembled WGS sequence"/>
</dbReference>
<dbReference type="SMART" id="SM00246">
    <property type="entry name" value="WH2"/>
    <property type="match status" value="1"/>
</dbReference>
<feature type="compositionally biased region" description="Polar residues" evidence="13">
    <location>
        <begin position="525"/>
        <end position="535"/>
    </location>
</feature>
<dbReference type="PROSITE" id="PS51082">
    <property type="entry name" value="WH2"/>
    <property type="match status" value="1"/>
</dbReference>
<feature type="domain" description="WH2" evidence="15">
    <location>
        <begin position="615"/>
        <end position="632"/>
    </location>
</feature>
<dbReference type="PANTHER" id="PTHR45799:SF6">
    <property type="entry name" value="RETICULON"/>
    <property type="match status" value="1"/>
</dbReference>